<feature type="compositionally biased region" description="Low complexity" evidence="2">
    <location>
        <begin position="79"/>
        <end position="97"/>
    </location>
</feature>
<accession>A0A540M696</accession>
<evidence type="ECO:0000256" key="2">
    <source>
        <dbReference type="SAM" id="MobiDB-lite"/>
    </source>
</evidence>
<comment type="similarity">
    <text evidence="1">Belongs to the GEM family.</text>
</comment>
<evidence type="ECO:0000259" key="3">
    <source>
        <dbReference type="SMART" id="SM00568"/>
    </source>
</evidence>
<dbReference type="InterPro" id="IPR004182">
    <property type="entry name" value="GRAM"/>
</dbReference>
<organism evidence="4 5">
    <name type="scientific">Malus baccata</name>
    <name type="common">Siberian crab apple</name>
    <name type="synonym">Pyrus baccata</name>
    <dbReference type="NCBI Taxonomy" id="106549"/>
    <lineage>
        <taxon>Eukaryota</taxon>
        <taxon>Viridiplantae</taxon>
        <taxon>Streptophyta</taxon>
        <taxon>Embryophyta</taxon>
        <taxon>Tracheophyta</taxon>
        <taxon>Spermatophyta</taxon>
        <taxon>Magnoliopsida</taxon>
        <taxon>eudicotyledons</taxon>
        <taxon>Gunneridae</taxon>
        <taxon>Pentapetalae</taxon>
        <taxon>rosids</taxon>
        <taxon>fabids</taxon>
        <taxon>Rosales</taxon>
        <taxon>Rosaceae</taxon>
        <taxon>Amygdaloideae</taxon>
        <taxon>Maleae</taxon>
        <taxon>Malus</taxon>
    </lineage>
</organism>
<dbReference type="Proteomes" id="UP000315295">
    <property type="component" value="Unassembled WGS sequence"/>
</dbReference>
<gene>
    <name evidence="4" type="ORF">C1H46_020160</name>
</gene>
<dbReference type="InterPro" id="IPR037848">
    <property type="entry name" value="GEM-like"/>
</dbReference>
<evidence type="ECO:0000313" key="4">
    <source>
        <dbReference type="EMBL" id="TQD94208.1"/>
    </source>
</evidence>
<dbReference type="AlphaFoldDB" id="A0A540M696"/>
<feature type="region of interest" description="Disordered" evidence="2">
    <location>
        <begin position="1"/>
        <end position="98"/>
    </location>
</feature>
<comment type="caution">
    <text evidence="4">The sequence shown here is derived from an EMBL/GenBank/DDBJ whole genome shotgun (WGS) entry which is preliminary data.</text>
</comment>
<protein>
    <recommendedName>
        <fullName evidence="3">GRAM domain-containing protein</fullName>
    </recommendedName>
</protein>
<evidence type="ECO:0000313" key="5">
    <source>
        <dbReference type="Proteomes" id="UP000315295"/>
    </source>
</evidence>
<name>A0A540M696_MALBA</name>
<dbReference type="SMART" id="SM00568">
    <property type="entry name" value="GRAM"/>
    <property type="match status" value="1"/>
</dbReference>
<feature type="compositionally biased region" description="Basic and acidic residues" evidence="2">
    <location>
        <begin position="33"/>
        <end position="42"/>
    </location>
</feature>
<feature type="domain" description="GRAM" evidence="3">
    <location>
        <begin position="124"/>
        <end position="186"/>
    </location>
</feature>
<dbReference type="EMBL" id="VIEB01000348">
    <property type="protein sequence ID" value="TQD94208.1"/>
    <property type="molecule type" value="Genomic_DNA"/>
</dbReference>
<reference evidence="4 5" key="1">
    <citation type="journal article" date="2019" name="G3 (Bethesda)">
        <title>Sequencing of a Wild Apple (Malus baccata) Genome Unravels the Differences Between Cultivated and Wild Apple Species Regarding Disease Resistance and Cold Tolerance.</title>
        <authorList>
            <person name="Chen X."/>
        </authorList>
    </citation>
    <scope>NUCLEOTIDE SEQUENCE [LARGE SCALE GENOMIC DNA]</scope>
    <source>
        <strain evidence="5">cv. Shandingzi</strain>
        <tissue evidence="4">Leaves</tissue>
    </source>
</reference>
<dbReference type="Pfam" id="PF02893">
    <property type="entry name" value="GRAM"/>
    <property type="match status" value="1"/>
</dbReference>
<sequence>MLKPKGGYTDYAGEDAAGTQARRSIHTTSFKVQKVETEDKSADQFVATSSPYMRNSYDHDSDITPERRRQASPLSEPISPSAHSSSSSSSKTTSTLKLGHKLSETVKGKLSLGARIIQKGGRANNFKQIFGISQGEELLKTSQCYLSTTAGPIPGLLFISTQKLAFCSERPITLPSPSAPYAAAIAGQLQLLRTH</sequence>
<dbReference type="InterPro" id="IPR011993">
    <property type="entry name" value="PH-like_dom_sf"/>
</dbReference>
<dbReference type="Gene3D" id="2.30.29.30">
    <property type="entry name" value="Pleckstrin-homology domain (PH domain)/Phosphotyrosine-binding domain (PTB)"/>
    <property type="match status" value="1"/>
</dbReference>
<evidence type="ECO:0000256" key="1">
    <source>
        <dbReference type="ARBA" id="ARBA00009414"/>
    </source>
</evidence>
<keyword evidence="5" id="KW-1185">Reference proteome</keyword>
<dbReference type="PANTHER" id="PTHR31969">
    <property type="entry name" value="GEM-LIKE PROTEIN 2"/>
    <property type="match status" value="1"/>
</dbReference>
<feature type="compositionally biased region" description="Basic and acidic residues" evidence="2">
    <location>
        <begin position="56"/>
        <end position="69"/>
    </location>
</feature>
<proteinExistence type="inferred from homology"/>
<dbReference type="STRING" id="106549.A0A540M696"/>